<dbReference type="InterPro" id="IPR002645">
    <property type="entry name" value="STAS_dom"/>
</dbReference>
<protein>
    <submittedName>
        <fullName evidence="2">Anti-anti-sigma regulatory factor (Antagonist of anti-sigma factor)</fullName>
    </submittedName>
</protein>
<dbReference type="PROSITE" id="PS50801">
    <property type="entry name" value="STAS"/>
    <property type="match status" value="1"/>
</dbReference>
<dbReference type="InterPro" id="IPR036513">
    <property type="entry name" value="STAS_dom_sf"/>
</dbReference>
<evidence type="ECO:0000313" key="2">
    <source>
        <dbReference type="EMBL" id="SOC49739.1"/>
    </source>
</evidence>
<dbReference type="OrthoDB" id="5179750at2"/>
<dbReference type="SUPFAM" id="SSF52091">
    <property type="entry name" value="SpoIIaa-like"/>
    <property type="match status" value="1"/>
</dbReference>
<dbReference type="AlphaFoldDB" id="A0A285V6R6"/>
<name>A0A285V6R6_9ACTN</name>
<organism evidence="2 3">
    <name type="scientific">Blastococcus aggregatus</name>
    <dbReference type="NCBI Taxonomy" id="38502"/>
    <lineage>
        <taxon>Bacteria</taxon>
        <taxon>Bacillati</taxon>
        <taxon>Actinomycetota</taxon>
        <taxon>Actinomycetes</taxon>
        <taxon>Geodermatophilales</taxon>
        <taxon>Geodermatophilaceae</taxon>
        <taxon>Blastococcus</taxon>
    </lineage>
</organism>
<keyword evidence="3" id="KW-1185">Reference proteome</keyword>
<dbReference type="InterPro" id="IPR058548">
    <property type="entry name" value="MlaB-like_STAS"/>
</dbReference>
<sequence length="289" mass="30328">MRAHGSVVELPEAGPADHLCWVHDDDAAFDLAVRAFLAGGLARGERLLCVGERAIATLAGAAPDLGDVGALVTRGALETMTVEEAYAAAGPLVADRQRAFYDAATRRALADGYQGLRVVADLSELAADPAQHEQLLRWEHAADELMASGGGMSAMCAHRSDLPPALLGDVLSVHPLGRAAGSPTPYRLFFDDGRLVLSGSVDTFTAGRLAAQLATGPSRPHTVLDLSTLEFLDVAGCRTLAGWASDLLSRGVPVEIRGASTLVQRMWRILGFDGLAPVSFSAPRSTPRG</sequence>
<dbReference type="Pfam" id="PF14417">
    <property type="entry name" value="MEDS"/>
    <property type="match status" value="1"/>
</dbReference>
<dbReference type="RefSeq" id="WP_097195271.1">
    <property type="nucleotide sequence ID" value="NZ_OBQI01000003.1"/>
</dbReference>
<accession>A0A285V6R6</accession>
<evidence type="ECO:0000313" key="3">
    <source>
        <dbReference type="Proteomes" id="UP000219435"/>
    </source>
</evidence>
<dbReference type="Gene3D" id="3.30.750.24">
    <property type="entry name" value="STAS domain"/>
    <property type="match status" value="1"/>
</dbReference>
<reference evidence="3" key="1">
    <citation type="submission" date="2017-08" db="EMBL/GenBank/DDBJ databases">
        <authorList>
            <person name="Varghese N."/>
            <person name="Submissions S."/>
        </authorList>
    </citation>
    <scope>NUCLEOTIDE SEQUENCE [LARGE SCALE GENOMIC DNA]</scope>
    <source>
        <strain evidence="3">DSM 4725</strain>
    </source>
</reference>
<evidence type="ECO:0000259" key="1">
    <source>
        <dbReference type="PROSITE" id="PS50801"/>
    </source>
</evidence>
<dbReference type="EMBL" id="OBQI01000003">
    <property type="protein sequence ID" value="SOC49739.1"/>
    <property type="molecule type" value="Genomic_DNA"/>
</dbReference>
<proteinExistence type="predicted"/>
<gene>
    <name evidence="2" type="ORF">SAMN05660748_2471</name>
</gene>
<feature type="domain" description="STAS" evidence="1">
    <location>
        <begin position="195"/>
        <end position="289"/>
    </location>
</feature>
<dbReference type="Pfam" id="PF13466">
    <property type="entry name" value="STAS_2"/>
    <property type="match status" value="1"/>
</dbReference>
<dbReference type="InterPro" id="IPR025847">
    <property type="entry name" value="MEDS_domain"/>
</dbReference>
<dbReference type="CDD" id="cd07043">
    <property type="entry name" value="STAS_anti-anti-sigma_factors"/>
    <property type="match status" value="1"/>
</dbReference>
<dbReference type="Proteomes" id="UP000219435">
    <property type="component" value="Unassembled WGS sequence"/>
</dbReference>